<comment type="caution">
    <text evidence="2">The sequence shown here is derived from an EMBL/GenBank/DDBJ whole genome shotgun (WGS) entry which is preliminary data.</text>
</comment>
<gene>
    <name evidence="2" type="ORF">GDO78_006288</name>
</gene>
<protein>
    <submittedName>
        <fullName evidence="2">Uncharacterized protein</fullName>
    </submittedName>
</protein>
<evidence type="ECO:0000313" key="3">
    <source>
        <dbReference type="Proteomes" id="UP000770717"/>
    </source>
</evidence>
<dbReference type="EMBL" id="WNTK01000002">
    <property type="protein sequence ID" value="KAG9490872.1"/>
    <property type="molecule type" value="Genomic_DNA"/>
</dbReference>
<reference evidence="2" key="1">
    <citation type="thesis" date="2020" institute="ProQuest LLC" country="789 East Eisenhower Parkway, Ann Arbor, MI, USA">
        <title>Comparative Genomics and Chromosome Evolution.</title>
        <authorList>
            <person name="Mudd A.B."/>
        </authorList>
    </citation>
    <scope>NUCLEOTIDE SEQUENCE</scope>
    <source>
        <strain evidence="2">HN-11 Male</strain>
        <tissue evidence="2">Kidney and liver</tissue>
    </source>
</reference>
<feature type="transmembrane region" description="Helical" evidence="1">
    <location>
        <begin position="20"/>
        <end position="37"/>
    </location>
</feature>
<organism evidence="2 3">
    <name type="scientific">Eleutherodactylus coqui</name>
    <name type="common">Puerto Rican coqui</name>
    <dbReference type="NCBI Taxonomy" id="57060"/>
    <lineage>
        <taxon>Eukaryota</taxon>
        <taxon>Metazoa</taxon>
        <taxon>Chordata</taxon>
        <taxon>Craniata</taxon>
        <taxon>Vertebrata</taxon>
        <taxon>Euteleostomi</taxon>
        <taxon>Amphibia</taxon>
        <taxon>Batrachia</taxon>
        <taxon>Anura</taxon>
        <taxon>Neobatrachia</taxon>
        <taxon>Hyloidea</taxon>
        <taxon>Eleutherodactylidae</taxon>
        <taxon>Eleutherodactylinae</taxon>
        <taxon>Eleutherodactylus</taxon>
        <taxon>Eleutherodactylus</taxon>
    </lineage>
</organism>
<sequence length="96" mass="10554">MSFRISCFFPSPSAVCWWSLVWIAVSAGVFLMAFRFCRGRQSELQSQLVPSFGALRCLPAWPVPSGTFGCIWASQESYGTLCGTAVEGVFVSFDLL</sequence>
<name>A0A8J6FMW1_ELECQ</name>
<dbReference type="AlphaFoldDB" id="A0A8J6FMW1"/>
<keyword evidence="1" id="KW-0812">Transmembrane</keyword>
<accession>A0A8J6FMW1</accession>
<evidence type="ECO:0000256" key="1">
    <source>
        <dbReference type="SAM" id="Phobius"/>
    </source>
</evidence>
<keyword evidence="1" id="KW-1133">Transmembrane helix</keyword>
<keyword evidence="1" id="KW-0472">Membrane</keyword>
<dbReference type="Proteomes" id="UP000770717">
    <property type="component" value="Unassembled WGS sequence"/>
</dbReference>
<keyword evidence="3" id="KW-1185">Reference proteome</keyword>
<evidence type="ECO:0000313" key="2">
    <source>
        <dbReference type="EMBL" id="KAG9490872.1"/>
    </source>
</evidence>
<proteinExistence type="predicted"/>